<protein>
    <submittedName>
        <fullName evidence="6">LysR family transcriptional regulator</fullName>
    </submittedName>
</protein>
<evidence type="ECO:0000313" key="7">
    <source>
        <dbReference type="Proteomes" id="UP000189376"/>
    </source>
</evidence>
<dbReference type="PANTHER" id="PTHR30118">
    <property type="entry name" value="HTH-TYPE TRANSCRIPTIONAL REGULATOR LEUO-RELATED"/>
    <property type="match status" value="1"/>
</dbReference>
<dbReference type="InterPro" id="IPR036388">
    <property type="entry name" value="WH-like_DNA-bd_sf"/>
</dbReference>
<keyword evidence="4" id="KW-0804">Transcription</keyword>
<accession>A0A1V2USZ6</accession>
<dbReference type="PROSITE" id="PS50931">
    <property type="entry name" value="HTH_LYSR"/>
    <property type="match status" value="1"/>
</dbReference>
<dbReference type="GO" id="GO:0003677">
    <property type="term" value="F:DNA binding"/>
    <property type="evidence" value="ECO:0007669"/>
    <property type="project" value="UniProtKB-KW"/>
</dbReference>
<comment type="similarity">
    <text evidence="1">Belongs to the LysR transcriptional regulatory family.</text>
</comment>
<sequence>MFDLDTRLLQIFFEIYKHSSVSKAAEQLEIGQPTLSIALNKLREHFQDPLFVRIENKMQPTELSKQIYPLVVEILNRLKLVQNYNIEFDPQTSNYQFKISMTDISHLVLLPKLINYLRARAPNIRLEIIPIDANTPVMMSNGEIDLAIGFLPQLEAGFYQQTLFQQRYVCIASKEHPRLTSTTLSDQEFRQELHVDIFATGGHYVLEHELQKLGVNRNILVRLPSYLGVGLVVQDTDAIATIPHYLSQVLLVRGGLKVLEPPYHFPTYSVKQHWHARVHQTPSNQWLRKVCFELFSESIHFEIRN</sequence>
<organism evidence="6 7">
    <name type="scientific">Acinetobacter genomosp. 33YU</name>
    <dbReference type="NCBI Taxonomy" id="1675530"/>
    <lineage>
        <taxon>Bacteria</taxon>
        <taxon>Pseudomonadati</taxon>
        <taxon>Pseudomonadota</taxon>
        <taxon>Gammaproteobacteria</taxon>
        <taxon>Moraxellales</taxon>
        <taxon>Moraxellaceae</taxon>
        <taxon>Acinetobacter</taxon>
    </lineage>
</organism>
<dbReference type="PANTHER" id="PTHR30118:SF15">
    <property type="entry name" value="TRANSCRIPTIONAL REGULATORY PROTEIN"/>
    <property type="match status" value="1"/>
</dbReference>
<dbReference type="Gene3D" id="3.40.190.10">
    <property type="entry name" value="Periplasmic binding protein-like II"/>
    <property type="match status" value="2"/>
</dbReference>
<dbReference type="CDD" id="cd08459">
    <property type="entry name" value="PBP2_DntR_NahR_LinR_like"/>
    <property type="match status" value="1"/>
</dbReference>
<keyword evidence="3" id="KW-0238">DNA-binding</keyword>
<keyword evidence="2" id="KW-0805">Transcription regulation</keyword>
<dbReference type="InterPro" id="IPR000847">
    <property type="entry name" value="LysR_HTH_N"/>
</dbReference>
<dbReference type="PRINTS" id="PR00039">
    <property type="entry name" value="HTHLYSR"/>
</dbReference>
<dbReference type="GO" id="GO:0003700">
    <property type="term" value="F:DNA-binding transcription factor activity"/>
    <property type="evidence" value="ECO:0007669"/>
    <property type="project" value="InterPro"/>
</dbReference>
<evidence type="ECO:0000256" key="2">
    <source>
        <dbReference type="ARBA" id="ARBA00023015"/>
    </source>
</evidence>
<dbReference type="Pfam" id="PF03466">
    <property type="entry name" value="LysR_substrate"/>
    <property type="match status" value="1"/>
</dbReference>
<dbReference type="EMBL" id="LFZS01000013">
    <property type="protein sequence ID" value="ONN53016.1"/>
    <property type="molecule type" value="Genomic_DNA"/>
</dbReference>
<gene>
    <name evidence="6" type="ORF">AC058_14850</name>
</gene>
<evidence type="ECO:0000256" key="3">
    <source>
        <dbReference type="ARBA" id="ARBA00023125"/>
    </source>
</evidence>
<dbReference type="RefSeq" id="WP_077169827.1">
    <property type="nucleotide sequence ID" value="NZ_LFZS01000013.1"/>
</dbReference>
<comment type="caution">
    <text evidence="6">The sequence shown here is derived from an EMBL/GenBank/DDBJ whole genome shotgun (WGS) entry which is preliminary data.</text>
</comment>
<dbReference type="InterPro" id="IPR036390">
    <property type="entry name" value="WH_DNA-bd_sf"/>
</dbReference>
<dbReference type="InterPro" id="IPR050389">
    <property type="entry name" value="LysR-type_TF"/>
</dbReference>
<evidence type="ECO:0000313" key="6">
    <source>
        <dbReference type="EMBL" id="ONN53016.1"/>
    </source>
</evidence>
<dbReference type="SUPFAM" id="SSF46785">
    <property type="entry name" value="Winged helix' DNA-binding domain"/>
    <property type="match status" value="1"/>
</dbReference>
<dbReference type="Gene3D" id="1.10.10.10">
    <property type="entry name" value="Winged helix-like DNA-binding domain superfamily/Winged helix DNA-binding domain"/>
    <property type="match status" value="1"/>
</dbReference>
<dbReference type="AlphaFoldDB" id="A0A1V2USZ6"/>
<evidence type="ECO:0000256" key="1">
    <source>
        <dbReference type="ARBA" id="ARBA00009437"/>
    </source>
</evidence>
<dbReference type="SUPFAM" id="SSF53850">
    <property type="entry name" value="Periplasmic binding protein-like II"/>
    <property type="match status" value="1"/>
</dbReference>
<dbReference type="Pfam" id="PF00126">
    <property type="entry name" value="HTH_1"/>
    <property type="match status" value="1"/>
</dbReference>
<dbReference type="Proteomes" id="UP000189376">
    <property type="component" value="Unassembled WGS sequence"/>
</dbReference>
<evidence type="ECO:0000256" key="4">
    <source>
        <dbReference type="ARBA" id="ARBA00023163"/>
    </source>
</evidence>
<evidence type="ECO:0000259" key="5">
    <source>
        <dbReference type="PROSITE" id="PS50931"/>
    </source>
</evidence>
<dbReference type="InterPro" id="IPR005119">
    <property type="entry name" value="LysR_subst-bd"/>
</dbReference>
<proteinExistence type="inferred from homology"/>
<feature type="domain" description="HTH lysR-type" evidence="5">
    <location>
        <begin position="4"/>
        <end position="61"/>
    </location>
</feature>
<reference evidence="6 7" key="1">
    <citation type="submission" date="2015-07" db="EMBL/GenBank/DDBJ databases">
        <title>Acinetobacter yuneri, a novel member of Acinetobacter calcoaceticus-Acinetobacter baumannii complex isolated from clinical specimen.</title>
        <authorList>
            <person name="Yu Y."/>
        </authorList>
    </citation>
    <scope>NUCLEOTIDE SEQUENCE [LARGE SCALE GENOMIC DNA]</scope>
    <source>
        <strain evidence="6 7">A362</strain>
    </source>
</reference>
<keyword evidence="7" id="KW-1185">Reference proteome</keyword>
<name>A0A1V2USZ6_9GAMM</name>